<evidence type="ECO:0000313" key="10">
    <source>
        <dbReference type="Proteomes" id="UP000295023"/>
    </source>
</evidence>
<dbReference type="Pfam" id="PF01029">
    <property type="entry name" value="NusB"/>
    <property type="match status" value="1"/>
</dbReference>
<dbReference type="GO" id="GO:0003723">
    <property type="term" value="F:RNA binding"/>
    <property type="evidence" value="ECO:0007669"/>
    <property type="project" value="UniProtKB-UniRule"/>
</dbReference>
<keyword evidence="5 6" id="KW-0804">Transcription</keyword>
<feature type="region of interest" description="Disordered" evidence="7">
    <location>
        <begin position="1"/>
        <end position="61"/>
    </location>
</feature>
<evidence type="ECO:0000256" key="1">
    <source>
        <dbReference type="ARBA" id="ARBA00005952"/>
    </source>
</evidence>
<evidence type="ECO:0000256" key="5">
    <source>
        <dbReference type="ARBA" id="ARBA00023163"/>
    </source>
</evidence>
<comment type="similarity">
    <text evidence="1 6">Belongs to the NusB family.</text>
</comment>
<dbReference type="InterPro" id="IPR011605">
    <property type="entry name" value="NusB_fam"/>
</dbReference>
<dbReference type="PANTHER" id="PTHR11078:SF3">
    <property type="entry name" value="ANTITERMINATION NUSB DOMAIN-CONTAINING PROTEIN"/>
    <property type="match status" value="1"/>
</dbReference>
<reference evidence="9 10" key="1">
    <citation type="submission" date="2019-03" db="EMBL/GenBank/DDBJ databases">
        <title>Paracraurococcus aquatilis NE82 genome sequence.</title>
        <authorList>
            <person name="Zhao Y."/>
            <person name="Du Z."/>
        </authorList>
    </citation>
    <scope>NUCLEOTIDE SEQUENCE [LARGE SCALE GENOMIC DNA]</scope>
    <source>
        <strain evidence="9 10">NE82</strain>
    </source>
</reference>
<dbReference type="Gene3D" id="1.10.940.10">
    <property type="entry name" value="NusB-like"/>
    <property type="match status" value="1"/>
</dbReference>
<dbReference type="PANTHER" id="PTHR11078">
    <property type="entry name" value="N UTILIZATION SUBSTANCE PROTEIN B-RELATED"/>
    <property type="match status" value="1"/>
</dbReference>
<dbReference type="InterPro" id="IPR006027">
    <property type="entry name" value="NusB_RsmB_TIM44"/>
</dbReference>
<dbReference type="AlphaFoldDB" id="A0A4R4DER6"/>
<dbReference type="GO" id="GO:0005829">
    <property type="term" value="C:cytosol"/>
    <property type="evidence" value="ECO:0007669"/>
    <property type="project" value="TreeGrafter"/>
</dbReference>
<evidence type="ECO:0000256" key="3">
    <source>
        <dbReference type="ARBA" id="ARBA00022884"/>
    </source>
</evidence>
<accession>A0A4R4DER6</accession>
<protein>
    <recommendedName>
        <fullName evidence="6">Transcription antitermination protein NusB</fullName>
    </recommendedName>
    <alternativeName>
        <fullName evidence="6">Antitermination factor NusB</fullName>
    </alternativeName>
</protein>
<evidence type="ECO:0000256" key="4">
    <source>
        <dbReference type="ARBA" id="ARBA00023015"/>
    </source>
</evidence>
<dbReference type="HAMAP" id="MF_00073">
    <property type="entry name" value="NusB"/>
    <property type="match status" value="1"/>
</dbReference>
<feature type="compositionally biased region" description="Low complexity" evidence="7">
    <location>
        <begin position="23"/>
        <end position="51"/>
    </location>
</feature>
<dbReference type="SUPFAM" id="SSF48013">
    <property type="entry name" value="NusB-like"/>
    <property type="match status" value="1"/>
</dbReference>
<keyword evidence="4 6" id="KW-0805">Transcription regulation</keyword>
<feature type="domain" description="NusB/RsmB/TIM44" evidence="8">
    <location>
        <begin position="62"/>
        <end position="200"/>
    </location>
</feature>
<comment type="caution">
    <text evidence="9">The sequence shown here is derived from an EMBL/GenBank/DDBJ whole genome shotgun (WGS) entry which is preliminary data.</text>
</comment>
<comment type="function">
    <text evidence="6">Involved in transcription antitermination. Required for transcription of ribosomal RNA (rRNA) genes. Binds specifically to the boxA antiterminator sequence of the ribosomal RNA (rrn) operons.</text>
</comment>
<keyword evidence="3 6" id="KW-0694">RNA-binding</keyword>
<keyword evidence="10" id="KW-1185">Reference proteome</keyword>
<proteinExistence type="inferred from homology"/>
<evidence type="ECO:0000256" key="2">
    <source>
        <dbReference type="ARBA" id="ARBA00022814"/>
    </source>
</evidence>
<dbReference type="GO" id="GO:0006353">
    <property type="term" value="P:DNA-templated transcription termination"/>
    <property type="evidence" value="ECO:0007669"/>
    <property type="project" value="UniProtKB-UniRule"/>
</dbReference>
<evidence type="ECO:0000256" key="7">
    <source>
        <dbReference type="SAM" id="MobiDB-lite"/>
    </source>
</evidence>
<dbReference type="InterPro" id="IPR035926">
    <property type="entry name" value="NusB-like_sf"/>
</dbReference>
<gene>
    <name evidence="6 9" type="primary">nusB</name>
    <name evidence="9" type="ORF">EXY23_17090</name>
</gene>
<evidence type="ECO:0000313" key="9">
    <source>
        <dbReference type="EMBL" id="TCZ57904.1"/>
    </source>
</evidence>
<dbReference type="RefSeq" id="WP_132292037.1">
    <property type="nucleotide sequence ID" value="NZ_SKBM01000017.1"/>
</dbReference>
<feature type="compositionally biased region" description="Basic and acidic residues" evidence="7">
    <location>
        <begin position="7"/>
        <end position="18"/>
    </location>
</feature>
<evidence type="ECO:0000259" key="8">
    <source>
        <dbReference type="Pfam" id="PF01029"/>
    </source>
</evidence>
<evidence type="ECO:0000256" key="6">
    <source>
        <dbReference type="HAMAP-Rule" id="MF_00073"/>
    </source>
</evidence>
<dbReference type="Proteomes" id="UP000295023">
    <property type="component" value="Unassembled WGS sequence"/>
</dbReference>
<organism evidence="9 10">
    <name type="scientific">Roseicella aquatilis</name>
    <dbReference type="NCBI Taxonomy" id="2527868"/>
    <lineage>
        <taxon>Bacteria</taxon>
        <taxon>Pseudomonadati</taxon>
        <taxon>Pseudomonadota</taxon>
        <taxon>Alphaproteobacteria</taxon>
        <taxon>Acetobacterales</taxon>
        <taxon>Roseomonadaceae</taxon>
        <taxon>Roseicella</taxon>
    </lineage>
</organism>
<keyword evidence="2 6" id="KW-0889">Transcription antitermination</keyword>
<dbReference type="OrthoDB" id="9797817at2"/>
<dbReference type="NCBIfam" id="TIGR01951">
    <property type="entry name" value="nusB"/>
    <property type="match status" value="1"/>
</dbReference>
<name>A0A4R4DER6_9PROT</name>
<dbReference type="EMBL" id="SKBM01000017">
    <property type="protein sequence ID" value="TCZ57904.1"/>
    <property type="molecule type" value="Genomic_DNA"/>
</dbReference>
<sequence>MPGTKSETGELARLRAEFEAEQEAAGRPAEAAKPQQATPAAPGAKAAGKPAAKGRGRPRTGARVAAVQALFQSEQSGEAAEAVVSQFQRHRLGTQPGDGGFEEGRVPEADAPLFAAIVLQVARNGEEVDGLVARHLAKDWPLAKLDPVLRALLRAACGELWGGKEPPARVVINEYLDVAHAFFGADESRFANGVLDAMARSLRADEFAGAPRRRGG</sequence>
<dbReference type="GO" id="GO:0031564">
    <property type="term" value="P:transcription antitermination"/>
    <property type="evidence" value="ECO:0007669"/>
    <property type="project" value="UniProtKB-KW"/>
</dbReference>